<keyword evidence="2" id="KW-1185">Reference proteome</keyword>
<dbReference type="EMBL" id="BAABAT010000010">
    <property type="protein sequence ID" value="GAA4250884.1"/>
    <property type="molecule type" value="Genomic_DNA"/>
</dbReference>
<proteinExistence type="predicted"/>
<organism evidence="1 2">
    <name type="scientific">Dactylosporangium darangshiense</name>
    <dbReference type="NCBI Taxonomy" id="579108"/>
    <lineage>
        <taxon>Bacteria</taxon>
        <taxon>Bacillati</taxon>
        <taxon>Actinomycetota</taxon>
        <taxon>Actinomycetes</taxon>
        <taxon>Micromonosporales</taxon>
        <taxon>Micromonosporaceae</taxon>
        <taxon>Dactylosporangium</taxon>
    </lineage>
</organism>
<sequence length="149" mass="15620">MNGESSSVAATGVVVTDMILSYCRLPVTTDVAAVMVRRVLATAGVAANVPGVGMTHTGPRTPPGADLYASGARIFLGHPEGRAGRLGYAEYDANTGYFSCRTCPFEQAGAELTKPCTAPACRGLMVFDLRAALVCRSNPAHRQAARTMR</sequence>
<name>A0ABP8D9X8_9ACTN</name>
<protein>
    <submittedName>
        <fullName evidence="1">Uncharacterized protein</fullName>
    </submittedName>
</protein>
<accession>A0ABP8D9X8</accession>
<gene>
    <name evidence="1" type="ORF">GCM10022255_041330</name>
</gene>
<evidence type="ECO:0000313" key="1">
    <source>
        <dbReference type="EMBL" id="GAA4250884.1"/>
    </source>
</evidence>
<dbReference type="Proteomes" id="UP001500620">
    <property type="component" value="Unassembled WGS sequence"/>
</dbReference>
<comment type="caution">
    <text evidence="1">The sequence shown here is derived from an EMBL/GenBank/DDBJ whole genome shotgun (WGS) entry which is preliminary data.</text>
</comment>
<evidence type="ECO:0000313" key="2">
    <source>
        <dbReference type="Proteomes" id="UP001500620"/>
    </source>
</evidence>
<reference evidence="2" key="1">
    <citation type="journal article" date="2019" name="Int. J. Syst. Evol. Microbiol.">
        <title>The Global Catalogue of Microorganisms (GCM) 10K type strain sequencing project: providing services to taxonomists for standard genome sequencing and annotation.</title>
        <authorList>
            <consortium name="The Broad Institute Genomics Platform"/>
            <consortium name="The Broad Institute Genome Sequencing Center for Infectious Disease"/>
            <person name="Wu L."/>
            <person name="Ma J."/>
        </authorList>
    </citation>
    <scope>NUCLEOTIDE SEQUENCE [LARGE SCALE GENOMIC DNA]</scope>
    <source>
        <strain evidence="2">JCM 17441</strain>
    </source>
</reference>